<reference evidence="2" key="1">
    <citation type="journal article" date="2023" name="Mol. Phylogenet. Evol.">
        <title>Genome-scale phylogeny and comparative genomics of the fungal order Sordariales.</title>
        <authorList>
            <person name="Hensen N."/>
            <person name="Bonometti L."/>
            <person name="Westerberg I."/>
            <person name="Brannstrom I.O."/>
            <person name="Guillou S."/>
            <person name="Cros-Aarteil S."/>
            <person name="Calhoun S."/>
            <person name="Haridas S."/>
            <person name="Kuo A."/>
            <person name="Mondo S."/>
            <person name="Pangilinan J."/>
            <person name="Riley R."/>
            <person name="LaButti K."/>
            <person name="Andreopoulos B."/>
            <person name="Lipzen A."/>
            <person name="Chen C."/>
            <person name="Yan M."/>
            <person name="Daum C."/>
            <person name="Ng V."/>
            <person name="Clum A."/>
            <person name="Steindorff A."/>
            <person name="Ohm R.A."/>
            <person name="Martin F."/>
            <person name="Silar P."/>
            <person name="Natvig D.O."/>
            <person name="Lalanne C."/>
            <person name="Gautier V."/>
            <person name="Ament-Velasquez S.L."/>
            <person name="Kruys A."/>
            <person name="Hutchinson M.I."/>
            <person name="Powell A.J."/>
            <person name="Barry K."/>
            <person name="Miller A.N."/>
            <person name="Grigoriev I.V."/>
            <person name="Debuchy R."/>
            <person name="Gladieux P."/>
            <person name="Hiltunen Thoren M."/>
            <person name="Johannesson H."/>
        </authorList>
    </citation>
    <scope>NUCLEOTIDE SEQUENCE</scope>
    <source>
        <strain evidence="2">CBS 990.96</strain>
    </source>
</reference>
<evidence type="ECO:0000256" key="1">
    <source>
        <dbReference type="SAM" id="MobiDB-lite"/>
    </source>
</evidence>
<proteinExistence type="predicted"/>
<organism evidence="2 3">
    <name type="scientific">Podospora fimiseda</name>
    <dbReference type="NCBI Taxonomy" id="252190"/>
    <lineage>
        <taxon>Eukaryota</taxon>
        <taxon>Fungi</taxon>
        <taxon>Dikarya</taxon>
        <taxon>Ascomycota</taxon>
        <taxon>Pezizomycotina</taxon>
        <taxon>Sordariomycetes</taxon>
        <taxon>Sordariomycetidae</taxon>
        <taxon>Sordariales</taxon>
        <taxon>Podosporaceae</taxon>
        <taxon>Podospora</taxon>
    </lineage>
</organism>
<sequence length="69" mass="7661">SSADTNMTNSEGSQPPPSVTTTDVKNRAQPWRDIVSNQYWAEPCSFKSVANKGPRPDIRLLEEIDAISR</sequence>
<feature type="non-terminal residue" evidence="2">
    <location>
        <position position="69"/>
    </location>
</feature>
<evidence type="ECO:0000313" key="2">
    <source>
        <dbReference type="EMBL" id="KAK4221671.1"/>
    </source>
</evidence>
<feature type="compositionally biased region" description="Polar residues" evidence="1">
    <location>
        <begin position="1"/>
        <end position="23"/>
    </location>
</feature>
<feature type="region of interest" description="Disordered" evidence="1">
    <location>
        <begin position="1"/>
        <end position="28"/>
    </location>
</feature>
<dbReference type="EMBL" id="MU865525">
    <property type="protein sequence ID" value="KAK4221671.1"/>
    <property type="molecule type" value="Genomic_DNA"/>
</dbReference>
<name>A0AAN6YPB1_9PEZI</name>
<dbReference type="AlphaFoldDB" id="A0AAN6YPB1"/>
<protein>
    <submittedName>
        <fullName evidence="2">Uncharacterized protein</fullName>
    </submittedName>
</protein>
<gene>
    <name evidence="2" type="ORF">QBC38DRAFT_350275</name>
</gene>
<evidence type="ECO:0000313" key="3">
    <source>
        <dbReference type="Proteomes" id="UP001301958"/>
    </source>
</evidence>
<reference evidence="2" key="2">
    <citation type="submission" date="2023-05" db="EMBL/GenBank/DDBJ databases">
        <authorList>
            <consortium name="Lawrence Berkeley National Laboratory"/>
            <person name="Steindorff A."/>
            <person name="Hensen N."/>
            <person name="Bonometti L."/>
            <person name="Westerberg I."/>
            <person name="Brannstrom I.O."/>
            <person name="Guillou S."/>
            <person name="Cros-Aarteil S."/>
            <person name="Calhoun S."/>
            <person name="Haridas S."/>
            <person name="Kuo A."/>
            <person name="Mondo S."/>
            <person name="Pangilinan J."/>
            <person name="Riley R."/>
            <person name="Labutti K."/>
            <person name="Andreopoulos B."/>
            <person name="Lipzen A."/>
            <person name="Chen C."/>
            <person name="Yanf M."/>
            <person name="Daum C."/>
            <person name="Ng V."/>
            <person name="Clum A."/>
            <person name="Ohm R."/>
            <person name="Martin F."/>
            <person name="Silar P."/>
            <person name="Natvig D."/>
            <person name="Lalanne C."/>
            <person name="Gautier V."/>
            <person name="Ament-Velasquez S.L."/>
            <person name="Kruys A."/>
            <person name="Hutchinson M.I."/>
            <person name="Powell A.J."/>
            <person name="Barry K."/>
            <person name="Miller A.N."/>
            <person name="Grigoriev I.V."/>
            <person name="Debuchy R."/>
            <person name="Gladieux P."/>
            <person name="Thoren M.H."/>
            <person name="Johannesson H."/>
        </authorList>
    </citation>
    <scope>NUCLEOTIDE SEQUENCE</scope>
    <source>
        <strain evidence="2">CBS 990.96</strain>
    </source>
</reference>
<comment type="caution">
    <text evidence="2">The sequence shown here is derived from an EMBL/GenBank/DDBJ whole genome shotgun (WGS) entry which is preliminary data.</text>
</comment>
<keyword evidence="3" id="KW-1185">Reference proteome</keyword>
<dbReference type="Proteomes" id="UP001301958">
    <property type="component" value="Unassembled WGS sequence"/>
</dbReference>
<feature type="non-terminal residue" evidence="2">
    <location>
        <position position="1"/>
    </location>
</feature>
<accession>A0AAN6YPB1</accession>